<proteinExistence type="predicted"/>
<protein>
    <submittedName>
        <fullName evidence="1">Uncharacterized protein</fullName>
    </submittedName>
</protein>
<dbReference type="Proteomes" id="UP000050949">
    <property type="component" value="Unassembled WGS sequence"/>
</dbReference>
<reference evidence="1 2" key="1">
    <citation type="journal article" date="2015" name="Genome Announc.">
        <title>Expanding the biotechnology potential of lactobacilli through comparative genomics of 213 strains and associated genera.</title>
        <authorList>
            <person name="Sun Z."/>
            <person name="Harris H.M."/>
            <person name="McCann A."/>
            <person name="Guo C."/>
            <person name="Argimon S."/>
            <person name="Zhang W."/>
            <person name="Yang X."/>
            <person name="Jeffery I.B."/>
            <person name="Cooney J.C."/>
            <person name="Kagawa T.F."/>
            <person name="Liu W."/>
            <person name="Song Y."/>
            <person name="Salvetti E."/>
            <person name="Wrobel A."/>
            <person name="Rasinkangas P."/>
            <person name="Parkhill J."/>
            <person name="Rea M.C."/>
            <person name="O'Sullivan O."/>
            <person name="Ritari J."/>
            <person name="Douillard F.P."/>
            <person name="Paul Ross R."/>
            <person name="Yang R."/>
            <person name="Briner A.E."/>
            <person name="Felis G.E."/>
            <person name="de Vos W.M."/>
            <person name="Barrangou R."/>
            <person name="Klaenhammer T.R."/>
            <person name="Caufield P.W."/>
            <person name="Cui Y."/>
            <person name="Zhang H."/>
            <person name="O'Toole P.W."/>
        </authorList>
    </citation>
    <scope>NUCLEOTIDE SEQUENCE [LARGE SCALE GENOMIC DNA]</scope>
    <source>
        <strain evidence="1 2">DSM 16991</strain>
    </source>
</reference>
<gene>
    <name evidence="1" type="ORF">FC91_GL001060</name>
</gene>
<comment type="caution">
    <text evidence="1">The sequence shown here is derived from an EMBL/GenBank/DDBJ whole genome shotgun (WGS) entry which is preliminary data.</text>
</comment>
<sequence>MITNWTFKYRQLRGKEPLPKGTKFRVSDSTMLYAGAGAHAANVWTLNAGSTWTAYNRITDRGITWYELGGNQWVQAKGGALLDPTRRNQVVHQNAIVKILHGAATIFNTPSAGRTSLDRRPAKTAVGGRLAICMMVRMFGIKSALVSGSVNTKEFESISTGKLLPVLIFACSKIKRRLHFALPSDTLYLLVINGWLSKTDSPEWWHLRRNLYVYEEIEALDTGSVSRIVYCFIRFQFRCSSHDLWDIRGYLQSSTG</sequence>
<evidence type="ECO:0000313" key="1">
    <source>
        <dbReference type="EMBL" id="KRM29103.1"/>
    </source>
</evidence>
<dbReference type="EMBL" id="AZFW01000018">
    <property type="protein sequence ID" value="KRM29103.1"/>
    <property type="molecule type" value="Genomic_DNA"/>
</dbReference>
<name>A0A0R1XG39_9LACO</name>
<dbReference type="AlphaFoldDB" id="A0A0R1XG39"/>
<dbReference type="PATRIC" id="fig|1122147.4.peg.1098"/>
<accession>A0A0R1XG39</accession>
<organism evidence="1 2">
    <name type="scientific">Schleiferilactobacillus harbinensis DSM 16991</name>
    <dbReference type="NCBI Taxonomy" id="1122147"/>
    <lineage>
        <taxon>Bacteria</taxon>
        <taxon>Bacillati</taxon>
        <taxon>Bacillota</taxon>
        <taxon>Bacilli</taxon>
        <taxon>Lactobacillales</taxon>
        <taxon>Lactobacillaceae</taxon>
        <taxon>Schleiferilactobacillus</taxon>
    </lineage>
</organism>
<evidence type="ECO:0000313" key="2">
    <source>
        <dbReference type="Proteomes" id="UP000050949"/>
    </source>
</evidence>